<comment type="caution">
    <text evidence="1">The sequence shown here is derived from an EMBL/GenBank/DDBJ whole genome shotgun (WGS) entry which is preliminary data.</text>
</comment>
<accession>A0A5B7FS63</accession>
<protein>
    <submittedName>
        <fullName evidence="1">Uncharacterized protein</fullName>
    </submittedName>
</protein>
<dbReference type="OrthoDB" id="5987729at2759"/>
<dbReference type="Proteomes" id="UP000324222">
    <property type="component" value="Unassembled WGS sequence"/>
</dbReference>
<proteinExistence type="predicted"/>
<name>A0A5B7FS63_PORTR</name>
<dbReference type="EMBL" id="VSRR010009618">
    <property type="protein sequence ID" value="MPC50610.1"/>
    <property type="molecule type" value="Genomic_DNA"/>
</dbReference>
<dbReference type="AlphaFoldDB" id="A0A5B7FS63"/>
<organism evidence="1 2">
    <name type="scientific">Portunus trituberculatus</name>
    <name type="common">Swimming crab</name>
    <name type="synonym">Neptunus trituberculatus</name>
    <dbReference type="NCBI Taxonomy" id="210409"/>
    <lineage>
        <taxon>Eukaryota</taxon>
        <taxon>Metazoa</taxon>
        <taxon>Ecdysozoa</taxon>
        <taxon>Arthropoda</taxon>
        <taxon>Crustacea</taxon>
        <taxon>Multicrustacea</taxon>
        <taxon>Malacostraca</taxon>
        <taxon>Eumalacostraca</taxon>
        <taxon>Eucarida</taxon>
        <taxon>Decapoda</taxon>
        <taxon>Pleocyemata</taxon>
        <taxon>Brachyura</taxon>
        <taxon>Eubrachyura</taxon>
        <taxon>Portunoidea</taxon>
        <taxon>Portunidae</taxon>
        <taxon>Portuninae</taxon>
        <taxon>Portunus</taxon>
    </lineage>
</organism>
<keyword evidence="2" id="KW-1185">Reference proteome</keyword>
<sequence>MRALGSEGSPSARVRILSTVLTLGNGYLAGHALQQTPAGYWSSCRHNLTFPVAQITAGVLAKYCIESLPVARSVRVSVCPCVRRGGREAFLSRTRHNSLINLPSSISRLHASYARLPPPAPGTMRPAITAVHAGPPSPEAAMISKQSVELICRVVVIVRRRHWVVMQRCMVRLDDVHCPIDDEFRRHLESVHDLHEAETHDVDTNTSIPVFDPVITDDDPGAQRKLGNVEHIAILRLLTTMVARRKRKKLFVTFEDFSKAYDLLPLTLCLVIAYPSEPV</sequence>
<reference evidence="1 2" key="1">
    <citation type="submission" date="2019-05" db="EMBL/GenBank/DDBJ databases">
        <title>Another draft genome of Portunus trituberculatus and its Hox gene families provides insights of decapod evolution.</title>
        <authorList>
            <person name="Jeong J.-H."/>
            <person name="Song I."/>
            <person name="Kim S."/>
            <person name="Choi T."/>
            <person name="Kim D."/>
            <person name="Ryu S."/>
            <person name="Kim W."/>
        </authorList>
    </citation>
    <scope>NUCLEOTIDE SEQUENCE [LARGE SCALE GENOMIC DNA]</scope>
    <source>
        <tissue evidence="1">Muscle</tissue>
    </source>
</reference>
<evidence type="ECO:0000313" key="1">
    <source>
        <dbReference type="EMBL" id="MPC50610.1"/>
    </source>
</evidence>
<evidence type="ECO:0000313" key="2">
    <source>
        <dbReference type="Proteomes" id="UP000324222"/>
    </source>
</evidence>
<gene>
    <name evidence="1" type="ORF">E2C01_044439</name>
</gene>